<sequence length="176" mass="18950">MDVIPVEPATVVPRTAPAVDPHIYLATPAILPGPTIIATAAAARYSAPIRFSHYIIPDQQWQALAAALTAYHFPSPPPGMLFPEHHWMDYPDMLREEIQCILLPQLTPAAPVPQIAQPALVIAQAAVQPPTALPRPPVPQPPQPGILLPLTAPMDVQTPQAPSMSTLALDRHIQPI</sequence>
<accession>A0A915J5U6</accession>
<dbReference type="WBParaSite" id="nRc.2.0.1.t21505-RA">
    <property type="protein sequence ID" value="nRc.2.0.1.t21505-RA"/>
    <property type="gene ID" value="nRc.2.0.1.g21505"/>
</dbReference>
<keyword evidence="1" id="KW-1185">Reference proteome</keyword>
<dbReference type="Proteomes" id="UP000887565">
    <property type="component" value="Unplaced"/>
</dbReference>
<reference evidence="2" key="1">
    <citation type="submission" date="2022-11" db="UniProtKB">
        <authorList>
            <consortium name="WormBaseParasite"/>
        </authorList>
    </citation>
    <scope>IDENTIFICATION</scope>
</reference>
<proteinExistence type="predicted"/>
<dbReference type="AlphaFoldDB" id="A0A915J5U6"/>
<protein>
    <submittedName>
        <fullName evidence="2">Uncharacterized protein</fullName>
    </submittedName>
</protein>
<name>A0A915J5U6_ROMCU</name>
<organism evidence="1 2">
    <name type="scientific">Romanomermis culicivorax</name>
    <name type="common">Nematode worm</name>
    <dbReference type="NCBI Taxonomy" id="13658"/>
    <lineage>
        <taxon>Eukaryota</taxon>
        <taxon>Metazoa</taxon>
        <taxon>Ecdysozoa</taxon>
        <taxon>Nematoda</taxon>
        <taxon>Enoplea</taxon>
        <taxon>Dorylaimia</taxon>
        <taxon>Mermithida</taxon>
        <taxon>Mermithoidea</taxon>
        <taxon>Mermithidae</taxon>
        <taxon>Romanomermis</taxon>
    </lineage>
</organism>
<evidence type="ECO:0000313" key="1">
    <source>
        <dbReference type="Proteomes" id="UP000887565"/>
    </source>
</evidence>
<evidence type="ECO:0000313" key="2">
    <source>
        <dbReference type="WBParaSite" id="nRc.2.0.1.t21505-RA"/>
    </source>
</evidence>